<dbReference type="Pfam" id="PF00595">
    <property type="entry name" value="PDZ"/>
    <property type="match status" value="1"/>
</dbReference>
<name>A0A3Q2YUE0_HIPCM</name>
<dbReference type="InterPro" id="IPR036034">
    <property type="entry name" value="PDZ_sf"/>
</dbReference>
<dbReference type="InterPro" id="IPR051971">
    <property type="entry name" value="E3_ubiquitin-PDZ_ligase"/>
</dbReference>
<dbReference type="FunFam" id="2.30.42.10:FF:000028">
    <property type="entry name" value="PDZ domain containing ring finger 4"/>
    <property type="match status" value="1"/>
</dbReference>
<accession>A0A3Q2YUE0</accession>
<dbReference type="Ensembl" id="ENSHCOT00000003094.1">
    <property type="protein sequence ID" value="ENSHCOP00000021639.1"/>
    <property type="gene ID" value="ENSHCOG00000009013.1"/>
</dbReference>
<proteinExistence type="predicted"/>
<feature type="compositionally biased region" description="Basic and acidic residues" evidence="2">
    <location>
        <begin position="443"/>
        <end position="452"/>
    </location>
</feature>
<dbReference type="PROSITE" id="PS50106">
    <property type="entry name" value="PDZ"/>
    <property type="match status" value="1"/>
</dbReference>
<feature type="region of interest" description="Disordered" evidence="2">
    <location>
        <begin position="386"/>
        <end position="497"/>
    </location>
</feature>
<dbReference type="GeneTree" id="ENSGT00950000183062"/>
<keyword evidence="5" id="KW-1185">Reference proteome</keyword>
<evidence type="ECO:0000256" key="1">
    <source>
        <dbReference type="ARBA" id="ARBA00023054"/>
    </source>
</evidence>
<feature type="compositionally biased region" description="Polar residues" evidence="2">
    <location>
        <begin position="386"/>
        <end position="403"/>
    </location>
</feature>
<feature type="region of interest" description="Disordered" evidence="2">
    <location>
        <begin position="246"/>
        <end position="271"/>
    </location>
</feature>
<reference evidence="4" key="2">
    <citation type="submission" date="2025-09" db="UniProtKB">
        <authorList>
            <consortium name="Ensembl"/>
        </authorList>
    </citation>
    <scope>IDENTIFICATION</scope>
</reference>
<protein>
    <submittedName>
        <fullName evidence="4">PDZ domain containing ring finger 4</fullName>
    </submittedName>
</protein>
<dbReference type="SMART" id="SM00228">
    <property type="entry name" value="PDZ"/>
    <property type="match status" value="1"/>
</dbReference>
<dbReference type="PANTHER" id="PTHR15545">
    <property type="entry name" value="PDZ DOMAIN CONTAINING RING FINGER PROTEIN 3, 4"/>
    <property type="match status" value="1"/>
</dbReference>
<feature type="region of interest" description="Disordered" evidence="2">
    <location>
        <begin position="560"/>
        <end position="587"/>
    </location>
</feature>
<evidence type="ECO:0000259" key="3">
    <source>
        <dbReference type="PROSITE" id="PS50106"/>
    </source>
</evidence>
<keyword evidence="1" id="KW-0175">Coiled coil</keyword>
<reference evidence="4" key="1">
    <citation type="submission" date="2025-08" db="UniProtKB">
        <authorList>
            <consortium name="Ensembl"/>
        </authorList>
    </citation>
    <scope>IDENTIFICATION</scope>
</reference>
<dbReference type="Proteomes" id="UP000264820">
    <property type="component" value="Unplaced"/>
</dbReference>
<evidence type="ECO:0000313" key="4">
    <source>
        <dbReference type="Ensembl" id="ENSHCOP00000021639.1"/>
    </source>
</evidence>
<dbReference type="SUPFAM" id="SSF50156">
    <property type="entry name" value="PDZ domain-like"/>
    <property type="match status" value="1"/>
</dbReference>
<dbReference type="Gene3D" id="2.30.42.10">
    <property type="match status" value="1"/>
</dbReference>
<feature type="compositionally biased region" description="Basic and acidic residues" evidence="2">
    <location>
        <begin position="404"/>
        <end position="427"/>
    </location>
</feature>
<dbReference type="InterPro" id="IPR001478">
    <property type="entry name" value="PDZ"/>
</dbReference>
<sequence length="676" mass="76096">MHSLICMPTLKKSSLSPQVNRRNFSKAEQDETAAETIGREPIVVQVIRPTAQYQGLAPQEARVADMCTQTDITFEHIMALAKLRPATPPVCHSIHAMEREFYECPEYLSNMPAEVERTEEYVYEEVELCKQNTQEKLGLTLCYRTDEDDDMAIYVSQVQPNSLAARDGRIKNGDRILQINGHTVQDREKAVSVLSGENTKSIVLLVTRPETQVTIVRLSENESLEIRMLCQAFRSLPFRILHPQAGDERTPDAAPCSSNGQDKDSGFGCSTDSPEHVSAGLYRRSPAQCLREHIHNDASGILGLENYFQQLLEVKCQIRKGVECGVYSIRHSIECSLTEQGGGDGDSAEEAGQGDGVERELRMLKEELRSIELECQNIVQARQLRQARQTGASTPPASSQGQSHESRGRLADIHEHLPSDKTREKDSSSAYNTAESARSTPPGRERSPELSLHRRISIANRKNLQMASSKPSSPVPIPKSQGSPEHGASPCSLLSETPKYSQSQLSLLSVCRDPLNRNARSGEPRLEWKVKVRADGSRYAARRPARDRILRERALRIREERSGGMTTDDDAMSEMKMGRYWSKEERKQQLARAREQRKRREFMQKSRFECLKEGPASGAEGHRELTILELSHKKMMKKRNKKILDNWMTIQELMSHGARVPEDSKVHNAFLSVTTV</sequence>
<dbReference type="AlphaFoldDB" id="A0A3Q2YUE0"/>
<evidence type="ECO:0000313" key="5">
    <source>
        <dbReference type="Proteomes" id="UP000264820"/>
    </source>
</evidence>
<organism evidence="4 5">
    <name type="scientific">Hippocampus comes</name>
    <name type="common">Tiger tail seahorse</name>
    <dbReference type="NCBI Taxonomy" id="109280"/>
    <lineage>
        <taxon>Eukaryota</taxon>
        <taxon>Metazoa</taxon>
        <taxon>Chordata</taxon>
        <taxon>Craniata</taxon>
        <taxon>Vertebrata</taxon>
        <taxon>Euteleostomi</taxon>
        <taxon>Actinopterygii</taxon>
        <taxon>Neopterygii</taxon>
        <taxon>Teleostei</taxon>
        <taxon>Neoteleostei</taxon>
        <taxon>Acanthomorphata</taxon>
        <taxon>Syngnathiaria</taxon>
        <taxon>Syngnathiformes</taxon>
        <taxon>Syngnathoidei</taxon>
        <taxon>Syngnathidae</taxon>
        <taxon>Hippocampus</taxon>
    </lineage>
</organism>
<feature type="region of interest" description="Disordered" evidence="2">
    <location>
        <begin position="338"/>
        <end position="357"/>
    </location>
</feature>
<feature type="domain" description="PDZ" evidence="3">
    <location>
        <begin position="125"/>
        <end position="209"/>
    </location>
</feature>
<dbReference type="PANTHER" id="PTHR15545:SF6">
    <property type="entry name" value="PDZ DOMAIN-CONTAINING RING FINGER PROTEIN 4"/>
    <property type="match status" value="1"/>
</dbReference>
<feature type="compositionally biased region" description="Polar residues" evidence="2">
    <location>
        <begin position="428"/>
        <end position="439"/>
    </location>
</feature>
<evidence type="ECO:0000256" key="2">
    <source>
        <dbReference type="SAM" id="MobiDB-lite"/>
    </source>
</evidence>
<dbReference type="CDD" id="cd06716">
    <property type="entry name" value="PDZ2-PDZRN4-like"/>
    <property type="match status" value="1"/>
</dbReference>